<feature type="compositionally biased region" description="Basic and acidic residues" evidence="3">
    <location>
        <begin position="687"/>
        <end position="723"/>
    </location>
</feature>
<dbReference type="Pfam" id="PF00069">
    <property type="entry name" value="Pkinase"/>
    <property type="match status" value="1"/>
</dbReference>
<feature type="compositionally biased region" description="Polar residues" evidence="3">
    <location>
        <begin position="307"/>
        <end position="323"/>
    </location>
</feature>
<feature type="compositionally biased region" description="Basic and acidic residues" evidence="3">
    <location>
        <begin position="454"/>
        <end position="464"/>
    </location>
</feature>
<dbReference type="InterPro" id="IPR011009">
    <property type="entry name" value="Kinase-like_dom_sf"/>
</dbReference>
<feature type="region of interest" description="Disordered" evidence="3">
    <location>
        <begin position="307"/>
        <end position="335"/>
    </location>
</feature>
<keyword evidence="6" id="KW-1185">Reference proteome</keyword>
<reference evidence="5 6" key="1">
    <citation type="journal article" date="2022" name="bioRxiv">
        <title>Genomics of Preaxostyla Flagellates Illuminates Evolutionary Transitions and the Path Towards Mitochondrial Loss.</title>
        <authorList>
            <person name="Novak L.V.F."/>
            <person name="Treitli S.C."/>
            <person name="Pyrih J."/>
            <person name="Halakuc P."/>
            <person name="Pipaliya S.V."/>
            <person name="Vacek V."/>
            <person name="Brzon O."/>
            <person name="Soukal P."/>
            <person name="Eme L."/>
            <person name="Dacks J.B."/>
            <person name="Karnkowska A."/>
            <person name="Elias M."/>
            <person name="Hampl V."/>
        </authorList>
    </citation>
    <scope>NUCLEOTIDE SEQUENCE [LARGE SCALE GENOMIC DNA]</scope>
    <source>
        <strain evidence="5">NAU3</strain>
        <tissue evidence="5">Gut</tissue>
    </source>
</reference>
<feature type="compositionally biased region" description="Polar residues" evidence="3">
    <location>
        <begin position="735"/>
        <end position="760"/>
    </location>
</feature>
<feature type="compositionally biased region" description="Basic and acidic residues" evidence="3">
    <location>
        <begin position="761"/>
        <end position="826"/>
    </location>
</feature>
<feature type="domain" description="Protein kinase" evidence="4">
    <location>
        <begin position="1"/>
        <end position="216"/>
    </location>
</feature>
<feature type="compositionally biased region" description="Basic residues" evidence="3">
    <location>
        <begin position="388"/>
        <end position="398"/>
    </location>
</feature>
<dbReference type="SMART" id="SM00220">
    <property type="entry name" value="S_TKc"/>
    <property type="match status" value="1"/>
</dbReference>
<feature type="region of interest" description="Disordered" evidence="3">
    <location>
        <begin position="227"/>
        <end position="268"/>
    </location>
</feature>
<feature type="compositionally biased region" description="Polar residues" evidence="3">
    <location>
        <begin position="479"/>
        <end position="499"/>
    </location>
</feature>
<dbReference type="Gene3D" id="1.10.510.10">
    <property type="entry name" value="Transferase(Phosphotransferase) domain 1"/>
    <property type="match status" value="1"/>
</dbReference>
<evidence type="ECO:0000313" key="6">
    <source>
        <dbReference type="Proteomes" id="UP001281761"/>
    </source>
</evidence>
<keyword evidence="2" id="KW-0067">ATP-binding</keyword>
<organism evidence="5 6">
    <name type="scientific">Blattamonas nauphoetae</name>
    <dbReference type="NCBI Taxonomy" id="2049346"/>
    <lineage>
        <taxon>Eukaryota</taxon>
        <taxon>Metamonada</taxon>
        <taxon>Preaxostyla</taxon>
        <taxon>Oxymonadida</taxon>
        <taxon>Blattamonas</taxon>
    </lineage>
</organism>
<accession>A0ABQ9WUC2</accession>
<protein>
    <recommendedName>
        <fullName evidence="4">Protein kinase domain-containing protein</fullName>
    </recommendedName>
</protein>
<dbReference type="PANTHER" id="PTHR24055">
    <property type="entry name" value="MITOGEN-ACTIVATED PROTEIN KINASE"/>
    <property type="match status" value="1"/>
</dbReference>
<evidence type="ECO:0000256" key="1">
    <source>
        <dbReference type="ARBA" id="ARBA00022741"/>
    </source>
</evidence>
<feature type="compositionally biased region" description="Basic residues" evidence="3">
    <location>
        <begin position="606"/>
        <end position="618"/>
    </location>
</feature>
<feature type="compositionally biased region" description="Basic and acidic residues" evidence="3">
    <location>
        <begin position="628"/>
        <end position="665"/>
    </location>
</feature>
<gene>
    <name evidence="5" type="ORF">BLNAU_21996</name>
</gene>
<feature type="compositionally biased region" description="Basic and acidic residues" evidence="3">
    <location>
        <begin position="554"/>
        <end position="584"/>
    </location>
</feature>
<dbReference type="EMBL" id="JARBJD010000364">
    <property type="protein sequence ID" value="KAK2943087.1"/>
    <property type="molecule type" value="Genomic_DNA"/>
</dbReference>
<keyword evidence="1" id="KW-0547">Nucleotide-binding</keyword>
<name>A0ABQ9WUC2_9EUKA</name>
<evidence type="ECO:0000313" key="5">
    <source>
        <dbReference type="EMBL" id="KAK2943087.1"/>
    </source>
</evidence>
<proteinExistence type="predicted"/>
<feature type="region of interest" description="Disordered" evidence="3">
    <location>
        <begin position="388"/>
        <end position="853"/>
    </location>
</feature>
<dbReference type="PROSITE" id="PS50011">
    <property type="entry name" value="PROTEIN_KINASE_DOM"/>
    <property type="match status" value="1"/>
</dbReference>
<dbReference type="InterPro" id="IPR050117">
    <property type="entry name" value="MAPK"/>
</dbReference>
<feature type="compositionally biased region" description="Polar residues" evidence="3">
    <location>
        <begin position="401"/>
        <end position="426"/>
    </location>
</feature>
<dbReference type="Proteomes" id="UP001281761">
    <property type="component" value="Unassembled WGS sequence"/>
</dbReference>
<evidence type="ECO:0000259" key="4">
    <source>
        <dbReference type="PROSITE" id="PS50011"/>
    </source>
</evidence>
<evidence type="ECO:0000256" key="2">
    <source>
        <dbReference type="ARBA" id="ARBA00022840"/>
    </source>
</evidence>
<sequence length="853" mass="97842">MELLSLEQIQQSSAGYIRLELLIPWLRSVLQELSRFHSSRTPFEDLHPHNILVSATGQVELRHTDCSRSSYFSPEVLFKLEQNQSQNVFTCENDMWAFGSILFNLALGFPPVSGSTFDTLLADIFERYGNPTRSDFRSISDYRFNNLPFCQPNSKNTTRQLFLKQDGIVSPTSKNGILSPIPLFLVPHFCEAVRALLKYHPQQRATAEECLELPLFRIEEWGTQSSIRAQPVTSTPKSSRAANPQTLHSVHTAKQTPSKTSHVLTPTTVRSHRSTNITAIDTPRTQHRSPIQPKTPGSAGLREYHSIRQTPDTTQRTPLNQEGSIPRKSTTEVRRNRELGDVIEEEGARTERTFGGTTISGGTQTAIVIRKSKNGETEFILPPDVTHIRHRRHRHSRHSPGNGTETTITLSPSRPQQTSRGDSTVFSRIIEEEHARDVSTTQTPSKHKNPLLYDNDRPKEEQRGTRGSIIQDAEVHTPLVSSRRQSTRPPHSQIHTPTTIRSREIEQEEERIQREEREEEDKRERRERRREGESIPRLPRTVQPHRLTSQRGSAEGRRGGEGGREEWRGEKEEEAEKTAQDIHSIHRLPTPAHHSSLPPQTPTSARTHHTQTSHHTRSWQREEEDGVREESEERRARDEAELSPNEQRHTLREWSEEDGAVRVTEEVVEWGGEEGRGRTRRTTTVRRRQDGKGEGREVGKEEREDAERDWTRWEDDRRPEPARHSRPHSPRSLSQCSTESFYIQNSTPRPTQPTLRSVHSQRLDGGQEERSRPTRVDEKQWRPSEDDWGRKGRGEWDGGEGRDEIGRRSEPHRRGSEVGKRGHTSPERSPSQRNPSKTDPLSRIEPSLFDVGR</sequence>
<feature type="compositionally biased region" description="Polar residues" evidence="3">
    <location>
        <begin position="827"/>
        <end position="839"/>
    </location>
</feature>
<dbReference type="SUPFAM" id="SSF56112">
    <property type="entry name" value="Protein kinase-like (PK-like)"/>
    <property type="match status" value="1"/>
</dbReference>
<comment type="caution">
    <text evidence="5">The sequence shown here is derived from an EMBL/GenBank/DDBJ whole genome shotgun (WGS) entry which is preliminary data.</text>
</comment>
<dbReference type="InterPro" id="IPR000719">
    <property type="entry name" value="Prot_kinase_dom"/>
</dbReference>
<evidence type="ECO:0000256" key="3">
    <source>
        <dbReference type="SAM" id="MobiDB-lite"/>
    </source>
</evidence>
<feature type="compositionally biased region" description="Basic and acidic residues" evidence="3">
    <location>
        <begin position="501"/>
        <end position="534"/>
    </location>
</feature>